<dbReference type="InterPro" id="IPR015700">
    <property type="entry name" value="RPC1"/>
</dbReference>
<dbReference type="FunFam" id="1.10.132.30:FF:000001">
    <property type="entry name" value="DNA-directed RNA polymerase subunit"/>
    <property type="match status" value="1"/>
</dbReference>
<dbReference type="CDD" id="cd02583">
    <property type="entry name" value="RNAP_III_RPC1_N"/>
    <property type="match status" value="1"/>
</dbReference>
<dbReference type="PANTHER" id="PTHR48446">
    <property type="entry name" value="DNA-DIRECTED RNA POLYMERASE SUBUNIT BETA' N-TERMINAL SECTION"/>
    <property type="match status" value="1"/>
</dbReference>
<dbReference type="Pfam" id="PF04997">
    <property type="entry name" value="RNA_pol_Rpb1_1"/>
    <property type="match status" value="1"/>
</dbReference>
<dbReference type="Ensembl" id="ENSSSCT00015008297.1">
    <property type="protein sequence ID" value="ENSSSCP00015003339.1"/>
    <property type="gene ID" value="ENSSSCG00015006083.1"/>
</dbReference>
<accession>A0A8D0MIV0</accession>
<dbReference type="SUPFAM" id="SSF64484">
    <property type="entry name" value="beta and beta-prime subunits of DNA dependent RNA-polymerase"/>
    <property type="match status" value="1"/>
</dbReference>
<keyword evidence="10" id="KW-0539">Nucleus</keyword>
<dbReference type="InterPro" id="IPR007066">
    <property type="entry name" value="RNA_pol_Rpb1_3"/>
</dbReference>
<dbReference type="GO" id="GO:0003677">
    <property type="term" value="F:DNA binding"/>
    <property type="evidence" value="ECO:0007669"/>
    <property type="project" value="InterPro"/>
</dbReference>
<dbReference type="EC" id="2.7.7.6" evidence="12"/>
<evidence type="ECO:0000256" key="12">
    <source>
        <dbReference type="RuleBase" id="RU004279"/>
    </source>
</evidence>
<evidence type="ECO:0000259" key="13">
    <source>
        <dbReference type="SMART" id="SM00663"/>
    </source>
</evidence>
<keyword evidence="5 12" id="KW-0548">Nucleotidyltransferase</keyword>
<evidence type="ECO:0000256" key="6">
    <source>
        <dbReference type="ARBA" id="ARBA00022723"/>
    </source>
</evidence>
<dbReference type="InterPro" id="IPR007083">
    <property type="entry name" value="RNA_pol_Rpb1_4"/>
</dbReference>
<dbReference type="Pfam" id="PF04983">
    <property type="entry name" value="RNA_pol_Rpb1_3"/>
    <property type="match status" value="1"/>
</dbReference>
<dbReference type="InterPro" id="IPR006592">
    <property type="entry name" value="RNA_pol_N"/>
</dbReference>
<keyword evidence="8" id="KW-0460">Magnesium</keyword>
<dbReference type="Gene3D" id="2.40.40.20">
    <property type="match status" value="2"/>
</dbReference>
<evidence type="ECO:0000313" key="15">
    <source>
        <dbReference type="Proteomes" id="UP000694726"/>
    </source>
</evidence>
<evidence type="ECO:0000256" key="11">
    <source>
        <dbReference type="ARBA" id="ARBA00047768"/>
    </source>
</evidence>
<comment type="subcellular location">
    <subcellularLocation>
        <location evidence="1">Nucleus</location>
    </subcellularLocation>
</comment>
<evidence type="ECO:0000256" key="7">
    <source>
        <dbReference type="ARBA" id="ARBA00022833"/>
    </source>
</evidence>
<organism evidence="14 15">
    <name type="scientific">Sus scrofa</name>
    <name type="common">Pig</name>
    <dbReference type="NCBI Taxonomy" id="9823"/>
    <lineage>
        <taxon>Eukaryota</taxon>
        <taxon>Metazoa</taxon>
        <taxon>Chordata</taxon>
        <taxon>Craniata</taxon>
        <taxon>Vertebrata</taxon>
        <taxon>Euteleostomi</taxon>
        <taxon>Mammalia</taxon>
        <taxon>Eutheria</taxon>
        <taxon>Laurasiatheria</taxon>
        <taxon>Artiodactyla</taxon>
        <taxon>Suina</taxon>
        <taxon>Suidae</taxon>
        <taxon>Sus</taxon>
    </lineage>
</organism>
<evidence type="ECO:0000256" key="9">
    <source>
        <dbReference type="ARBA" id="ARBA00023163"/>
    </source>
</evidence>
<evidence type="ECO:0000256" key="3">
    <source>
        <dbReference type="ARBA" id="ARBA00022478"/>
    </source>
</evidence>
<dbReference type="GO" id="GO:0046872">
    <property type="term" value="F:metal ion binding"/>
    <property type="evidence" value="ECO:0007669"/>
    <property type="project" value="UniProtKB-KW"/>
</dbReference>
<evidence type="ECO:0000256" key="5">
    <source>
        <dbReference type="ARBA" id="ARBA00022695"/>
    </source>
</evidence>
<dbReference type="Gene3D" id="1.10.274.100">
    <property type="entry name" value="RNA polymerase Rpb1, domain 3"/>
    <property type="match status" value="1"/>
</dbReference>
<evidence type="ECO:0000256" key="8">
    <source>
        <dbReference type="ARBA" id="ARBA00022842"/>
    </source>
</evidence>
<evidence type="ECO:0000256" key="2">
    <source>
        <dbReference type="ARBA" id="ARBA00006460"/>
    </source>
</evidence>
<dbReference type="InterPro" id="IPR007080">
    <property type="entry name" value="RNA_pol_Rpb1_1"/>
</dbReference>
<evidence type="ECO:0000256" key="10">
    <source>
        <dbReference type="ARBA" id="ARBA00023242"/>
    </source>
</evidence>
<dbReference type="Gene3D" id="6.10.250.2940">
    <property type="match status" value="1"/>
</dbReference>
<comment type="similarity">
    <text evidence="2 12">Belongs to the RNA polymerase beta' chain family.</text>
</comment>
<dbReference type="Pfam" id="PF04998">
    <property type="entry name" value="RNA_pol_Rpb1_5"/>
    <property type="match status" value="1"/>
</dbReference>
<dbReference type="InterPro" id="IPR035697">
    <property type="entry name" value="RNAP_III_RPC1_N"/>
</dbReference>
<dbReference type="Gene3D" id="1.10.150.390">
    <property type="match status" value="1"/>
</dbReference>
<dbReference type="GO" id="GO:0031981">
    <property type="term" value="C:nuclear lumen"/>
    <property type="evidence" value="ECO:0007669"/>
    <property type="project" value="UniProtKB-ARBA"/>
</dbReference>
<evidence type="ECO:0000256" key="1">
    <source>
        <dbReference type="ARBA" id="ARBA00004123"/>
    </source>
</evidence>
<dbReference type="Gene3D" id="1.10.132.30">
    <property type="match status" value="1"/>
</dbReference>
<dbReference type="InterPro" id="IPR042102">
    <property type="entry name" value="RNA_pol_Rpb1_3_sf"/>
</dbReference>
<dbReference type="InterPro" id="IPR007081">
    <property type="entry name" value="RNA_pol_Rpb1_5"/>
</dbReference>
<dbReference type="GO" id="GO:0003899">
    <property type="term" value="F:DNA-directed RNA polymerase activity"/>
    <property type="evidence" value="ECO:0007669"/>
    <property type="project" value="UniProtKB-EC"/>
</dbReference>
<comment type="function">
    <text evidence="12">DNA-dependent RNA polymerase catalyzes the transcription of DNA into RNA using the four ribonucleoside triphosphates as substrates.</text>
</comment>
<dbReference type="InterPro" id="IPR038120">
    <property type="entry name" value="Rpb1_funnel_sf"/>
</dbReference>
<dbReference type="Gene3D" id="3.30.1490.180">
    <property type="entry name" value="RNA polymerase ii"/>
    <property type="match status" value="1"/>
</dbReference>
<reference evidence="14" key="1">
    <citation type="submission" date="2025-08" db="UniProtKB">
        <authorList>
            <consortium name="Ensembl"/>
        </authorList>
    </citation>
    <scope>IDENTIFICATION</scope>
</reference>
<comment type="catalytic activity">
    <reaction evidence="11">
        <text>RNA(n) + a ribonucleoside 5'-triphosphate = RNA(n+1) + diphosphate</text>
        <dbReference type="Rhea" id="RHEA:21248"/>
        <dbReference type="Rhea" id="RHEA-COMP:14527"/>
        <dbReference type="Rhea" id="RHEA-COMP:17342"/>
        <dbReference type="ChEBI" id="CHEBI:33019"/>
        <dbReference type="ChEBI" id="CHEBI:61557"/>
        <dbReference type="ChEBI" id="CHEBI:140395"/>
        <dbReference type="EC" id="2.7.7.6"/>
    </reaction>
    <physiologicalReaction direction="left-to-right" evidence="11">
        <dbReference type="Rhea" id="RHEA:21249"/>
    </physiologicalReaction>
</comment>
<dbReference type="AlphaFoldDB" id="A0A8D0MIV0"/>
<dbReference type="InterPro" id="IPR000722">
    <property type="entry name" value="RNA_pol_asu"/>
</dbReference>
<feature type="domain" description="RNA polymerase N-terminal" evidence="13">
    <location>
        <begin position="41"/>
        <end position="317"/>
    </location>
</feature>
<dbReference type="Pfam" id="PF05000">
    <property type="entry name" value="RNA_pol_Rpb1_4"/>
    <property type="match status" value="1"/>
</dbReference>
<keyword evidence="3 12" id="KW-0240">DNA-directed RNA polymerase</keyword>
<keyword evidence="4 12" id="KW-0808">Transferase</keyword>
<dbReference type="GO" id="GO:0006351">
    <property type="term" value="P:DNA-templated transcription"/>
    <property type="evidence" value="ECO:0007669"/>
    <property type="project" value="InterPro"/>
</dbReference>
<name>A0A8D0MIV0_PIG</name>
<protein>
    <recommendedName>
        <fullName evidence="12">DNA-directed RNA polymerase subunit</fullName>
        <ecNumber evidence="12">2.7.7.6</ecNumber>
    </recommendedName>
</protein>
<keyword evidence="7" id="KW-0862">Zinc</keyword>
<dbReference type="GO" id="GO:0000428">
    <property type="term" value="C:DNA-directed RNA polymerase complex"/>
    <property type="evidence" value="ECO:0007669"/>
    <property type="project" value="UniProtKB-KW"/>
</dbReference>
<evidence type="ECO:0000256" key="4">
    <source>
        <dbReference type="ARBA" id="ARBA00022679"/>
    </source>
</evidence>
<dbReference type="Pfam" id="PF00623">
    <property type="entry name" value="RNA_pol_Rpb1_2"/>
    <property type="match status" value="2"/>
</dbReference>
<dbReference type="PANTHER" id="PTHR48446:SF1">
    <property type="entry name" value="DNA-DIRECTED RNA POLYMERASE SUBUNIT BETA' N-TERMINAL SECTION"/>
    <property type="match status" value="1"/>
</dbReference>
<keyword evidence="6" id="KW-0479">Metal-binding</keyword>
<proteinExistence type="inferred from homology"/>
<dbReference type="FunFam" id="1.10.150.390:FF:000003">
    <property type="entry name" value="DNA-directed RNA polymerase subunit"/>
    <property type="match status" value="1"/>
</dbReference>
<dbReference type="Gene3D" id="6.20.50.80">
    <property type="match status" value="1"/>
</dbReference>
<dbReference type="SMART" id="SM00663">
    <property type="entry name" value="RPOLA_N"/>
    <property type="match status" value="1"/>
</dbReference>
<keyword evidence="9 12" id="KW-0804">Transcription</keyword>
<dbReference type="Proteomes" id="UP000694726">
    <property type="component" value="Unplaced"/>
</dbReference>
<evidence type="ECO:0000313" key="14">
    <source>
        <dbReference type="Ensembl" id="ENSSSCP00015003339.1"/>
    </source>
</evidence>
<dbReference type="FunFam" id="1.10.274.100:FF:000003">
    <property type="entry name" value="DNA-directed RNA polymerase subunit"/>
    <property type="match status" value="1"/>
</dbReference>
<sequence length="1055" mass="117747">FNSFKVFHENLNPLVVLNLFKRIPAEDIPLLLMNPEAGKPSDLILTRLLVPPLCIRPSVVSDLKSGTNEDDLTMKLTEIIFLNDVIKKHRISGAKTQMIMEDWDFLQLQCALYINSELSGIPLNMAPKKWTRGFVQRLKGKQGRFRGNLSGKRVDFSGRTVISPDPNLRIDEVAVPVHVAKILTFPEKVNKANITFLRKLVRNGPEVHPGANFIQQRHTQMKRLKYGNRSFSCFIWFCIPQARVKPHRTFRFNECVCTPYNADFDGDEMNLHLPQTEEAKAEALVLMGTKANLVTPRNGEPLIAAIQDFLTGAYLLTLKDTFFDRAKACQIIASILVGKDEKIKVRLPPPTILKPVTLWTGKQVFSVILRPSYDNPVRANLRTKGKQYCGKGEDLCVNDSYVTIQNSELMSGSMDKGTLGSGSKNNIFYILLRDWGQNEAADAMSRLARLAPVYLSNRGFSIGIGDVTPGQGLLKAKYELLNAGYRKCDEYIEALNTGKLQQQPGCTAEETLEALILKELSVIRDHAGSACLRELDKSNSPLTMALCGSKGSFINISQMIACVGQQAISGSRVPDGFENRSLPHFEKHSKLPAAKGFVANSFYSGLTPTEFFFHTMAGREGLVDTAVKTAETGYMQRRLVKSLEDLCSQYDLTVRSSTGDIIQFIYGGDGLDPAAMEGKDEPLEFKRVLDNIKAVFPCQSEPALSKNELLLTTESIMKKNEFLCCQDSFLQEIKKFIKGVSEKIKKTRDKYGINDNGTTEPRVLYQLDRITPTQIEKFLETCRDKYMRAQMEPGSAVGALCAQSIGEPGTQMTLKTFHFAGVASMNITLGVPRIKEIINASKAISTPIITAQLDKDDDADYARLVKGRIEKTLLGEISEYIEEVFLPDDCFILIKLSLERIRLLRLEVNAETVRYSICMSKLRVKPGDVAVHGEAVVCVTPRENSKSSMYYVLQFLKEDLPKGEVLGITRFGLAKMKESVLMLASFEKTADHLFDAAYFGQKDSVCGVSECIIMGIPMNIGTGLFKLLHKANRDPSPPRRPLIFDTDEFHIPLVT</sequence>